<sequence>MSEPAELAREYVRALATAAGLHVSACDAARDGVDFGFRFPSAVFPAVEARVVWTAKPRGDGEDAEWIYDGLDEVCFNRLAGRDFTVPRFLFLLVLPPDRAYLSFQSDGMVLRHLGYFHPMGDEVPVSAPDRSRCRTVQLSLARVLTGASLRELLRSVR</sequence>
<protein>
    <recommendedName>
        <fullName evidence="3">DUF4365 domain-containing protein</fullName>
    </recommendedName>
</protein>
<comment type="caution">
    <text evidence="1">The sequence shown here is derived from an EMBL/GenBank/DDBJ whole genome shotgun (WGS) entry which is preliminary data.</text>
</comment>
<accession>A0A316IGU3</accession>
<organism evidence="1 2">
    <name type="scientific">Lentzea atacamensis</name>
    <dbReference type="NCBI Taxonomy" id="531938"/>
    <lineage>
        <taxon>Bacteria</taxon>
        <taxon>Bacillati</taxon>
        <taxon>Actinomycetota</taxon>
        <taxon>Actinomycetes</taxon>
        <taxon>Pseudonocardiales</taxon>
        <taxon>Pseudonocardiaceae</taxon>
        <taxon>Lentzea</taxon>
    </lineage>
</organism>
<gene>
    <name evidence="1" type="ORF">C8D88_102731</name>
</gene>
<evidence type="ECO:0000313" key="1">
    <source>
        <dbReference type="EMBL" id="PWK89458.1"/>
    </source>
</evidence>
<evidence type="ECO:0000313" key="2">
    <source>
        <dbReference type="Proteomes" id="UP000246005"/>
    </source>
</evidence>
<proteinExistence type="predicted"/>
<dbReference type="EMBL" id="QGHB01000002">
    <property type="protein sequence ID" value="PWK89458.1"/>
    <property type="molecule type" value="Genomic_DNA"/>
</dbReference>
<dbReference type="Proteomes" id="UP000246005">
    <property type="component" value="Unassembled WGS sequence"/>
</dbReference>
<name>A0A316IGU3_9PSEU</name>
<evidence type="ECO:0008006" key="3">
    <source>
        <dbReference type="Google" id="ProtNLM"/>
    </source>
</evidence>
<reference evidence="1 2" key="1">
    <citation type="submission" date="2018-05" db="EMBL/GenBank/DDBJ databases">
        <title>Genomic Encyclopedia of Type Strains, Phase IV (KMG-IV): sequencing the most valuable type-strain genomes for metagenomic binning, comparative biology and taxonomic classification.</title>
        <authorList>
            <person name="Goeker M."/>
        </authorList>
    </citation>
    <scope>NUCLEOTIDE SEQUENCE [LARGE SCALE GENOMIC DNA]</scope>
    <source>
        <strain evidence="1 2">DSM 45480</strain>
    </source>
</reference>
<dbReference type="RefSeq" id="WP_109634683.1">
    <property type="nucleotide sequence ID" value="NZ_QGHB01000002.1"/>
</dbReference>
<dbReference type="AlphaFoldDB" id="A0A316IGU3"/>